<gene>
    <name evidence="3" type="ORF">PENARI_c019G11500</name>
</gene>
<keyword evidence="2" id="KW-0812">Transmembrane</keyword>
<reference evidence="3 4" key="1">
    <citation type="journal article" date="2016" name="Sci. Rep.">
        <title>Penicillium arizonense, a new, genome sequenced fungal species, reveals a high chemical diversity in secreted metabolites.</title>
        <authorList>
            <person name="Grijseels S."/>
            <person name="Nielsen J.C."/>
            <person name="Randelovic M."/>
            <person name="Nielsen J."/>
            <person name="Nielsen K.F."/>
            <person name="Workman M."/>
            <person name="Frisvad J.C."/>
        </authorList>
    </citation>
    <scope>NUCLEOTIDE SEQUENCE [LARGE SCALE GENOMIC DNA]</scope>
    <source>
        <strain evidence="3 4">CBS 141311</strain>
    </source>
</reference>
<keyword evidence="2" id="KW-1133">Transmembrane helix</keyword>
<evidence type="ECO:0000313" key="4">
    <source>
        <dbReference type="Proteomes" id="UP000177622"/>
    </source>
</evidence>
<feature type="compositionally biased region" description="Polar residues" evidence="1">
    <location>
        <begin position="114"/>
        <end position="125"/>
    </location>
</feature>
<organism evidence="3 4">
    <name type="scientific">Penicillium arizonense</name>
    <dbReference type="NCBI Taxonomy" id="1835702"/>
    <lineage>
        <taxon>Eukaryota</taxon>
        <taxon>Fungi</taxon>
        <taxon>Dikarya</taxon>
        <taxon>Ascomycota</taxon>
        <taxon>Pezizomycotina</taxon>
        <taxon>Eurotiomycetes</taxon>
        <taxon>Eurotiomycetidae</taxon>
        <taxon>Eurotiales</taxon>
        <taxon>Aspergillaceae</taxon>
        <taxon>Penicillium</taxon>
    </lineage>
</organism>
<feature type="transmembrane region" description="Helical" evidence="2">
    <location>
        <begin position="341"/>
        <end position="362"/>
    </location>
</feature>
<dbReference type="GeneID" id="34579630"/>
<evidence type="ECO:0000256" key="1">
    <source>
        <dbReference type="SAM" id="MobiDB-lite"/>
    </source>
</evidence>
<comment type="caution">
    <text evidence="3">The sequence shown here is derived from an EMBL/GenBank/DDBJ whole genome shotgun (WGS) entry which is preliminary data.</text>
</comment>
<accession>A0A1F5L9K6</accession>
<dbReference type="Proteomes" id="UP000177622">
    <property type="component" value="Unassembled WGS sequence"/>
</dbReference>
<feature type="transmembrane region" description="Helical" evidence="2">
    <location>
        <begin position="176"/>
        <end position="198"/>
    </location>
</feature>
<evidence type="ECO:0000256" key="2">
    <source>
        <dbReference type="SAM" id="Phobius"/>
    </source>
</evidence>
<name>A0A1F5L9K6_PENAI</name>
<dbReference type="RefSeq" id="XP_022485345.1">
    <property type="nucleotide sequence ID" value="XM_022634896.1"/>
</dbReference>
<keyword evidence="4" id="KW-1185">Reference proteome</keyword>
<keyword evidence="2" id="KW-0472">Membrane</keyword>
<sequence>MYSAAVEVGPPTPALDPGYTLPPWVPDWSTAQSACLLLHDALGPQRATHATAHSKALPQFIDTGSPTLLLHAHETIYWYYTPLSCDPVRRLGASAFAQNSKAAATSSAPDRASRTSNSPSSRDLSNIPMQELNVSRVMVINHIDTRRSGGMHTVAQLAARQLWGAALCTHSGICQWATMNMAKLLIVLLLFASTAYAAPNHFRLWFPQYRDPFERYMKNCMTTYDAYQKNLSCHPVNYGGCQSGRMVHCLLSQATESLKANMASAGVILGLLPTTLSLVGSTTVETGLLALRRPFLSLLLACGTPAVSPVRSFEYRDPIDLLRRTPTTIDIPKFNPMSATVIVIFQYIFALAAVANLAHVSWEFGAPLPLPKLKVESKRTRLGKENQNGVETECTTLNHDTSYPK</sequence>
<proteinExistence type="predicted"/>
<evidence type="ECO:0000313" key="3">
    <source>
        <dbReference type="EMBL" id="OGE49894.1"/>
    </source>
</evidence>
<dbReference type="AlphaFoldDB" id="A0A1F5L9K6"/>
<protein>
    <submittedName>
        <fullName evidence="3">Uncharacterized protein</fullName>
    </submittedName>
</protein>
<dbReference type="EMBL" id="LXJU01000019">
    <property type="protein sequence ID" value="OGE49894.1"/>
    <property type="molecule type" value="Genomic_DNA"/>
</dbReference>
<dbReference type="OrthoDB" id="3009728at2759"/>
<feature type="region of interest" description="Disordered" evidence="1">
    <location>
        <begin position="102"/>
        <end position="125"/>
    </location>
</feature>